<comment type="caution">
    <text evidence="2">The sequence shown here is derived from an EMBL/GenBank/DDBJ whole genome shotgun (WGS) entry which is preliminary data.</text>
</comment>
<evidence type="ECO:0000313" key="2">
    <source>
        <dbReference type="EMBL" id="GAX91867.1"/>
    </source>
</evidence>
<keyword evidence="1" id="KW-0472">Membrane</keyword>
<evidence type="ECO:0000256" key="1">
    <source>
        <dbReference type="SAM" id="Phobius"/>
    </source>
</evidence>
<dbReference type="Pfam" id="PF14004">
    <property type="entry name" value="DUF4227"/>
    <property type="match status" value="1"/>
</dbReference>
<dbReference type="AlphaFoldDB" id="A0A292YL83"/>
<keyword evidence="1" id="KW-1133">Transmembrane helix</keyword>
<feature type="transmembrane region" description="Helical" evidence="1">
    <location>
        <begin position="12"/>
        <end position="36"/>
    </location>
</feature>
<dbReference type="OrthoDB" id="2382143at2"/>
<dbReference type="Proteomes" id="UP000217785">
    <property type="component" value="Unassembled WGS sequence"/>
</dbReference>
<dbReference type="EMBL" id="BDUF01000109">
    <property type="protein sequence ID" value="GAX91867.1"/>
    <property type="molecule type" value="Genomic_DNA"/>
</dbReference>
<sequence length="81" mass="9636">MIISLRRITRWIHIVILVGLFSFVLFKMMEVVHVWMQPVNKYREPRGDSLKVNSDLNLEQRPGYLVDGIIQRLKVFYMTGE</sequence>
<keyword evidence="3" id="KW-1185">Reference proteome</keyword>
<dbReference type="RefSeq" id="WP_096184055.1">
    <property type="nucleotide sequence ID" value="NZ_BDUF01000109.1"/>
</dbReference>
<keyword evidence="1" id="KW-0812">Transmembrane</keyword>
<name>A0A292YL83_9BACL</name>
<gene>
    <name evidence="2" type="ORF">EFBL_3558</name>
</gene>
<organism evidence="2 3">
    <name type="scientific">Effusibacillus lacus</name>
    <dbReference type="NCBI Taxonomy" id="1348429"/>
    <lineage>
        <taxon>Bacteria</taxon>
        <taxon>Bacillati</taxon>
        <taxon>Bacillota</taxon>
        <taxon>Bacilli</taxon>
        <taxon>Bacillales</taxon>
        <taxon>Alicyclobacillaceae</taxon>
        <taxon>Effusibacillus</taxon>
    </lineage>
</organism>
<reference evidence="3" key="1">
    <citation type="submission" date="2017-07" db="EMBL/GenBank/DDBJ databases">
        <title>Draft genome sequence of Effusibacillus lacus strain skLN1.</title>
        <authorList>
            <person name="Watanabe M."/>
            <person name="Kojima H."/>
            <person name="Fukui M."/>
        </authorList>
    </citation>
    <scope>NUCLEOTIDE SEQUENCE [LARGE SCALE GENOMIC DNA]</scope>
    <source>
        <strain evidence="3">skLN1</strain>
    </source>
</reference>
<protein>
    <recommendedName>
        <fullName evidence="4">DUF4227 domain-containing protein</fullName>
    </recommendedName>
</protein>
<accession>A0A292YL83</accession>
<evidence type="ECO:0008006" key="4">
    <source>
        <dbReference type="Google" id="ProtNLM"/>
    </source>
</evidence>
<proteinExistence type="predicted"/>
<dbReference type="InterPro" id="IPR025321">
    <property type="entry name" value="DUF4227"/>
</dbReference>
<evidence type="ECO:0000313" key="3">
    <source>
        <dbReference type="Proteomes" id="UP000217785"/>
    </source>
</evidence>